<keyword evidence="2" id="KW-1185">Reference proteome</keyword>
<comment type="caution">
    <text evidence="1">The sequence shown here is derived from an EMBL/GenBank/DDBJ whole genome shotgun (WGS) entry which is preliminary data.</text>
</comment>
<dbReference type="Proteomes" id="UP000280696">
    <property type="component" value="Unassembled WGS sequence"/>
</dbReference>
<dbReference type="EMBL" id="RAYQ01000018">
    <property type="protein sequence ID" value="RKI89876.1"/>
    <property type="molecule type" value="Genomic_DNA"/>
</dbReference>
<accession>A0A3A9ARJ9</accession>
<name>A0A3A9ARJ9_9FIRM</name>
<dbReference type="AlphaFoldDB" id="A0A3A9ARJ9"/>
<sequence>MRRKTLCKFVIFTKDSAESHNTVVKLEKAYKKKVELPHELQCGIKYILMTIKKAQYKAVNPMPRCPQRGYLCTAPTDEICR</sequence>
<gene>
    <name evidence="1" type="ORF">D7V94_15835</name>
</gene>
<evidence type="ECO:0000313" key="1">
    <source>
        <dbReference type="EMBL" id="RKI89876.1"/>
    </source>
</evidence>
<organism evidence="1 2">
    <name type="scientific">Parablautia intestinalis</name>
    <dbReference type="NCBI Taxonomy" id="2320100"/>
    <lineage>
        <taxon>Bacteria</taxon>
        <taxon>Bacillati</taxon>
        <taxon>Bacillota</taxon>
        <taxon>Clostridia</taxon>
        <taxon>Lachnospirales</taxon>
        <taxon>Lachnospiraceae</taxon>
        <taxon>Parablautia</taxon>
    </lineage>
</organism>
<proteinExistence type="predicted"/>
<protein>
    <submittedName>
        <fullName evidence="1">Uncharacterized protein</fullName>
    </submittedName>
</protein>
<evidence type="ECO:0000313" key="2">
    <source>
        <dbReference type="Proteomes" id="UP000280696"/>
    </source>
</evidence>
<reference evidence="1 2" key="1">
    <citation type="submission" date="2018-09" db="EMBL/GenBank/DDBJ databases">
        <title>Murine metabolic-syndrome-specific gut microbial biobank.</title>
        <authorList>
            <person name="Liu C."/>
        </authorList>
    </citation>
    <scope>NUCLEOTIDE SEQUENCE [LARGE SCALE GENOMIC DNA]</scope>
    <source>
        <strain evidence="1 2">0.1xD8-82</strain>
    </source>
</reference>